<feature type="compositionally biased region" description="Basic and acidic residues" evidence="1">
    <location>
        <begin position="9"/>
        <end position="31"/>
    </location>
</feature>
<dbReference type="InterPro" id="IPR011009">
    <property type="entry name" value="Kinase-like_dom_sf"/>
</dbReference>
<dbReference type="Proteomes" id="UP000185511">
    <property type="component" value="Chromosome"/>
</dbReference>
<dbReference type="InterPro" id="IPR051678">
    <property type="entry name" value="AGP_Transferase"/>
</dbReference>
<organism evidence="3 4">
    <name type="scientific">Actinoalloteichus fjordicus</name>
    <dbReference type="NCBI Taxonomy" id="1612552"/>
    <lineage>
        <taxon>Bacteria</taxon>
        <taxon>Bacillati</taxon>
        <taxon>Actinomycetota</taxon>
        <taxon>Actinomycetes</taxon>
        <taxon>Pseudonocardiales</taxon>
        <taxon>Pseudonocardiaceae</taxon>
        <taxon>Actinoalloteichus</taxon>
    </lineage>
</organism>
<dbReference type="InterPro" id="IPR002575">
    <property type="entry name" value="Aminoglycoside_PTrfase"/>
</dbReference>
<evidence type="ECO:0000313" key="4">
    <source>
        <dbReference type="Proteomes" id="UP000185511"/>
    </source>
</evidence>
<evidence type="ECO:0000313" key="3">
    <source>
        <dbReference type="EMBL" id="APU16101.1"/>
    </source>
</evidence>
<dbReference type="Gene3D" id="1.10.510.10">
    <property type="entry name" value="Transferase(Phosphotransferase) domain 1"/>
    <property type="match status" value="1"/>
</dbReference>
<dbReference type="RefSeq" id="WP_075741706.1">
    <property type="nucleotide sequence ID" value="NZ_CP016076.1"/>
</dbReference>
<reference evidence="4" key="1">
    <citation type="submission" date="2016-06" db="EMBL/GenBank/DDBJ databases">
        <title>Complete genome sequence of Actinoalloteichus fjordicus DSM 46855 (=ADI127-17), type strain of the new species Actinoalloteichus fjordicus.</title>
        <authorList>
            <person name="Ruckert C."/>
            <person name="Nouioui I."/>
            <person name="Willmese J."/>
            <person name="van Wezel G."/>
            <person name="Klenk H.-P."/>
            <person name="Kalinowski J."/>
            <person name="Zotchev S.B."/>
        </authorList>
    </citation>
    <scope>NUCLEOTIDE SEQUENCE [LARGE SCALE GENOMIC DNA]</scope>
    <source>
        <strain evidence="4">ADI127-7</strain>
    </source>
</reference>
<name>A0AAC9PTP5_9PSEU</name>
<feature type="compositionally biased region" description="Basic and acidic residues" evidence="1">
    <location>
        <begin position="85"/>
        <end position="96"/>
    </location>
</feature>
<feature type="region of interest" description="Disordered" evidence="1">
    <location>
        <begin position="1"/>
        <end position="96"/>
    </location>
</feature>
<evidence type="ECO:0000259" key="2">
    <source>
        <dbReference type="Pfam" id="PF01636"/>
    </source>
</evidence>
<dbReference type="AlphaFoldDB" id="A0AAC9PTP5"/>
<dbReference type="EMBL" id="CP016076">
    <property type="protein sequence ID" value="APU16101.1"/>
    <property type="molecule type" value="Genomic_DNA"/>
</dbReference>
<dbReference type="Gene3D" id="3.30.200.20">
    <property type="entry name" value="Phosphorylase Kinase, domain 1"/>
    <property type="match status" value="1"/>
</dbReference>
<dbReference type="Pfam" id="PF01636">
    <property type="entry name" value="APH"/>
    <property type="match status" value="1"/>
</dbReference>
<dbReference type="SUPFAM" id="SSF56112">
    <property type="entry name" value="Protein kinase-like (PK-like)"/>
    <property type="match status" value="1"/>
</dbReference>
<keyword evidence="4" id="KW-1185">Reference proteome</keyword>
<feature type="region of interest" description="Disordered" evidence="1">
    <location>
        <begin position="263"/>
        <end position="305"/>
    </location>
</feature>
<proteinExistence type="predicted"/>
<feature type="domain" description="Aminoglycoside phosphotransferase" evidence="2">
    <location>
        <begin position="160"/>
        <end position="391"/>
    </location>
</feature>
<dbReference type="KEGG" id="acad:UA74_20380"/>
<evidence type="ECO:0000256" key="1">
    <source>
        <dbReference type="SAM" id="MobiDB-lite"/>
    </source>
</evidence>
<sequence length="493" mass="53109">MRISAAGRADADRSMRPQPRDTGTRTHRTDEWASGIRLRRARSATKIARPRPWTVSRRVGRREPPPVPRGAAGEQKSGVGSVDQGAERREGAAEERTEIDLPRLRAWVREDFAVDLTVIDPVTAGADAAAQVWHAVASDGARYAVKWSGGGSPAGLILSARLAEQGIAGVVGPVPTRAGRWWSDRAGRRLSLVPWISHEPALGGMTRRQWVVYGELLGRTHAIEVDETLTEVLRQEDHRTHEQYAAVTRAVGRRLGVVAGDHAEPVARTVESPAASGGPDSGEPAAEYADTDSGRVRPVPEAGIAADHRRDDPLVRALAAGWRASAGLISTLLDQADALAAELRTRSTPRVVCHGDPHLGNMLVAGEDEVWLLDWDDAVLAPRELDLLFVLGGVLPFAQVTPEEQSWFFDGYGPVEIDPVRLAYHRCTRALEDLAVPAAEVLDPATKFDDEQRAEAVDIALSVVSPTGLATLTCAALRELGRVGEKAPAQAPD</sequence>
<protein>
    <submittedName>
        <fullName evidence="3">Phosphotransferase family protein</fullName>
    </submittedName>
</protein>
<dbReference type="PANTHER" id="PTHR21310">
    <property type="entry name" value="AMINOGLYCOSIDE PHOSPHOTRANSFERASE-RELATED-RELATED"/>
    <property type="match status" value="1"/>
</dbReference>
<gene>
    <name evidence="3" type="ORF">UA74_20380</name>
</gene>
<accession>A0AAC9PTP5</accession>